<dbReference type="EMBL" id="JAAAWO010000015">
    <property type="protein sequence ID" value="NDW17100.1"/>
    <property type="molecule type" value="Genomic_DNA"/>
</dbReference>
<dbReference type="InterPro" id="IPR029058">
    <property type="entry name" value="AB_hydrolase_fold"/>
</dbReference>
<protein>
    <submittedName>
        <fullName evidence="4">Prolyl oligopeptidase family serine peptidase</fullName>
    </submittedName>
</protein>
<dbReference type="Proteomes" id="UP000471381">
    <property type="component" value="Unassembled WGS sequence"/>
</dbReference>
<feature type="domain" description="Peptidase S9 prolyl oligopeptidase catalytic" evidence="3">
    <location>
        <begin position="441"/>
        <end position="646"/>
    </location>
</feature>
<dbReference type="Gene3D" id="3.40.50.1820">
    <property type="entry name" value="alpha/beta hydrolase"/>
    <property type="match status" value="1"/>
</dbReference>
<dbReference type="AlphaFoldDB" id="A0A6N9TIZ8"/>
<organism evidence="4 5">
    <name type="scientific">Alteromonas genovensis</name>
    <dbReference type="NCBI Taxonomy" id="471225"/>
    <lineage>
        <taxon>Bacteria</taxon>
        <taxon>Pseudomonadati</taxon>
        <taxon>Pseudomonadota</taxon>
        <taxon>Gammaproteobacteria</taxon>
        <taxon>Alteromonadales</taxon>
        <taxon>Alteromonadaceae</taxon>
        <taxon>Alteromonas/Salinimonas group</taxon>
        <taxon>Alteromonas</taxon>
    </lineage>
</organism>
<sequence length="647" mass="73490">MHHSPSNLLIQLLLLCAAVISFSVTAQQEEPSSYLDFSALPAYGTPALAPDGTKVAFVQNVTSPNELTMLATYDFKKGKKYYLLQTDNEEVHVNWYKWVNNERLIVSALYQSRRGKTKVKDTRLLSVRFDGGGKGTFNLIHWQRLKSRAGNPTHTPQFQDEVIDWMPDDPEHILVSIDAEVLGLPSVYKVNVNTGSLSRVIRGKKGIRDWVTDRQHNVRIGISLDYDTGEREVLLKKGDSWETLFAYNAMTDKGEYPMGFALDPNILYYRGYKGDFKAVYKLNLKTKERTEVYSDDGYDVNGSLIYSPLTNDAIGVRHDGRFYWDTRYVALQNGLDQSLPDYNNTLVSFSDDEQTYLVYSESDTLPGVFLLGDRKAGRLDALFHQYPQIDTTTLSKHSLISYEARDGVSVEAYLTLPEGEGPFPTIIHPHGGPGARDFSGFDYWTAYFTSKGYAVLRPNFRGSQGYGFSFAQSQMKGWGLAMQDDITDAAHWMVEQGHAEKDNMCIVGASYGGYAALMATVKTPNLFKCAVSFAGVSSLKHMVLSARRFLNNEFVKNQIGDDFDDLEARSPYYNAENIKTPILLVHGEEDRVVRVRQSRYMADELDDLDKTYNFVELENGDHYLSIQRNRHRFFQEMDTFLDRYLTK</sequence>
<evidence type="ECO:0000313" key="5">
    <source>
        <dbReference type="Proteomes" id="UP000471381"/>
    </source>
</evidence>
<evidence type="ECO:0000259" key="3">
    <source>
        <dbReference type="Pfam" id="PF00326"/>
    </source>
</evidence>
<dbReference type="Pfam" id="PF00326">
    <property type="entry name" value="Peptidase_S9"/>
    <property type="match status" value="1"/>
</dbReference>
<evidence type="ECO:0000256" key="2">
    <source>
        <dbReference type="SAM" id="SignalP"/>
    </source>
</evidence>
<feature type="signal peptide" evidence="2">
    <location>
        <begin position="1"/>
        <end position="26"/>
    </location>
</feature>
<evidence type="ECO:0000313" key="4">
    <source>
        <dbReference type="EMBL" id="NDW17100.1"/>
    </source>
</evidence>
<dbReference type="PANTHER" id="PTHR42776:SF27">
    <property type="entry name" value="DIPEPTIDYL PEPTIDASE FAMILY MEMBER 6"/>
    <property type="match status" value="1"/>
</dbReference>
<comment type="caution">
    <text evidence="4">The sequence shown here is derived from an EMBL/GenBank/DDBJ whole genome shotgun (WGS) entry which is preliminary data.</text>
</comment>
<proteinExistence type="predicted"/>
<dbReference type="GO" id="GO:0006508">
    <property type="term" value="P:proteolysis"/>
    <property type="evidence" value="ECO:0007669"/>
    <property type="project" value="InterPro"/>
</dbReference>
<feature type="chain" id="PRO_5026748263" evidence="2">
    <location>
        <begin position="27"/>
        <end position="647"/>
    </location>
</feature>
<keyword evidence="1" id="KW-0378">Hydrolase</keyword>
<reference evidence="4 5" key="1">
    <citation type="submission" date="2020-01" db="EMBL/GenBank/DDBJ databases">
        <title>Genomes of bacteria type strains.</title>
        <authorList>
            <person name="Chen J."/>
            <person name="Zhu S."/>
            <person name="Yang J."/>
        </authorList>
    </citation>
    <scope>NUCLEOTIDE SEQUENCE [LARGE SCALE GENOMIC DNA]</scope>
    <source>
        <strain evidence="4 5">LMG 24078</strain>
    </source>
</reference>
<dbReference type="PANTHER" id="PTHR42776">
    <property type="entry name" value="SERINE PEPTIDASE S9 FAMILY MEMBER"/>
    <property type="match status" value="1"/>
</dbReference>
<accession>A0A6N9TIZ8</accession>
<dbReference type="SUPFAM" id="SSF53474">
    <property type="entry name" value="alpha/beta-Hydrolases"/>
    <property type="match status" value="1"/>
</dbReference>
<dbReference type="GO" id="GO:0004252">
    <property type="term" value="F:serine-type endopeptidase activity"/>
    <property type="evidence" value="ECO:0007669"/>
    <property type="project" value="TreeGrafter"/>
</dbReference>
<evidence type="ECO:0000256" key="1">
    <source>
        <dbReference type="ARBA" id="ARBA00022801"/>
    </source>
</evidence>
<gene>
    <name evidence="4" type="ORF">GTQ48_16410</name>
</gene>
<dbReference type="RefSeq" id="WP_163107629.1">
    <property type="nucleotide sequence ID" value="NZ_JAAAWO010000015.1"/>
</dbReference>
<name>A0A6N9TIZ8_9ALTE</name>
<dbReference type="SUPFAM" id="SSF82171">
    <property type="entry name" value="DPP6 N-terminal domain-like"/>
    <property type="match status" value="1"/>
</dbReference>
<keyword evidence="2" id="KW-0732">Signal</keyword>
<dbReference type="InterPro" id="IPR001375">
    <property type="entry name" value="Peptidase_S9_cat"/>
</dbReference>
<keyword evidence="5" id="KW-1185">Reference proteome</keyword>